<evidence type="ECO:0000313" key="1">
    <source>
        <dbReference type="EMBL" id="MBJ7604482.1"/>
    </source>
</evidence>
<proteinExistence type="predicted"/>
<evidence type="ECO:0000313" key="2">
    <source>
        <dbReference type="Proteomes" id="UP000620075"/>
    </source>
</evidence>
<reference evidence="1 2" key="1">
    <citation type="submission" date="2020-10" db="EMBL/GenBank/DDBJ databases">
        <title>Ca. Dormibacterota MAGs.</title>
        <authorList>
            <person name="Montgomery K."/>
        </authorList>
    </citation>
    <scope>NUCLEOTIDE SEQUENCE [LARGE SCALE GENOMIC DNA]</scope>
    <source>
        <strain evidence="1">SC8811_S16_3</strain>
    </source>
</reference>
<protein>
    <submittedName>
        <fullName evidence="1">DUF2267 domain-containing protein</fullName>
    </submittedName>
</protein>
<name>A0A934KC49_9BACT</name>
<organism evidence="1 2">
    <name type="scientific">Candidatus Dormiibacter inghamiae</name>
    <dbReference type="NCBI Taxonomy" id="3127013"/>
    <lineage>
        <taxon>Bacteria</taxon>
        <taxon>Bacillati</taxon>
        <taxon>Candidatus Dormiibacterota</taxon>
        <taxon>Candidatus Dormibacteria</taxon>
        <taxon>Candidatus Dormibacterales</taxon>
        <taxon>Candidatus Dormibacteraceae</taxon>
        <taxon>Candidatus Dormiibacter</taxon>
    </lineage>
</organism>
<gene>
    <name evidence="1" type="ORF">JF888_15080</name>
</gene>
<accession>A0A934KC49</accession>
<dbReference type="AlphaFoldDB" id="A0A934KC49"/>
<dbReference type="EMBL" id="JAEKNQ010000058">
    <property type="protein sequence ID" value="MBJ7604482.1"/>
    <property type="molecule type" value="Genomic_DNA"/>
</dbReference>
<sequence length="65" mass="6743">MDQLVNEVSQRTGLGEATSRQAVQVVIGYLKGRLPEPFGGMVDQFVGGGQPGQTPDLGSLFGGGH</sequence>
<comment type="caution">
    <text evidence="1">The sequence shown here is derived from an EMBL/GenBank/DDBJ whole genome shotgun (WGS) entry which is preliminary data.</text>
</comment>
<dbReference type="Proteomes" id="UP000620075">
    <property type="component" value="Unassembled WGS sequence"/>
</dbReference>